<dbReference type="PROSITE" id="PS51257">
    <property type="entry name" value="PROKAR_LIPOPROTEIN"/>
    <property type="match status" value="1"/>
</dbReference>
<name>A0A9D1PPK0_9FIRM</name>
<dbReference type="GO" id="GO:0009986">
    <property type="term" value="C:cell surface"/>
    <property type="evidence" value="ECO:0007669"/>
    <property type="project" value="TreeGrafter"/>
</dbReference>
<dbReference type="InterPro" id="IPR001547">
    <property type="entry name" value="Glyco_hydro_5"/>
</dbReference>
<dbReference type="GO" id="GO:0030245">
    <property type="term" value="P:cellulose catabolic process"/>
    <property type="evidence" value="ECO:0007669"/>
    <property type="project" value="UniProtKB-KW"/>
</dbReference>
<dbReference type="InterPro" id="IPR017853">
    <property type="entry name" value="GH"/>
</dbReference>
<dbReference type="SUPFAM" id="SSF51445">
    <property type="entry name" value="(Trans)glycosidases"/>
    <property type="match status" value="1"/>
</dbReference>
<dbReference type="Gene3D" id="3.20.20.80">
    <property type="entry name" value="Glycosidases"/>
    <property type="match status" value="1"/>
</dbReference>
<evidence type="ECO:0000313" key="10">
    <source>
        <dbReference type="EMBL" id="HIV85614.1"/>
    </source>
</evidence>
<dbReference type="Gene3D" id="1.20.1270.90">
    <property type="entry name" value="AF1782-like"/>
    <property type="match status" value="1"/>
</dbReference>
<proteinExistence type="inferred from homology"/>
<evidence type="ECO:0000256" key="5">
    <source>
        <dbReference type="ARBA" id="ARBA00023295"/>
    </source>
</evidence>
<reference evidence="10" key="1">
    <citation type="journal article" date="2021" name="PeerJ">
        <title>Extensive microbial diversity within the chicken gut microbiome revealed by metagenomics and culture.</title>
        <authorList>
            <person name="Gilroy R."/>
            <person name="Ravi A."/>
            <person name="Getino M."/>
            <person name="Pursley I."/>
            <person name="Horton D.L."/>
            <person name="Alikhan N.F."/>
            <person name="Baker D."/>
            <person name="Gharbi K."/>
            <person name="Hall N."/>
            <person name="Watson M."/>
            <person name="Adriaenssens E.M."/>
            <person name="Foster-Nyarko E."/>
            <person name="Jarju S."/>
            <person name="Secka A."/>
            <person name="Antonio M."/>
            <person name="Oren A."/>
            <person name="Chaudhuri R.R."/>
            <person name="La Ragione R."/>
            <person name="Hildebrand F."/>
            <person name="Pallen M.J."/>
        </authorList>
    </citation>
    <scope>NUCLEOTIDE SEQUENCE</scope>
    <source>
        <strain evidence="10">5790</strain>
    </source>
</reference>
<comment type="similarity">
    <text evidence="1 7">Belongs to the glycosyl hydrolase 5 (cellulase A) family.</text>
</comment>
<keyword evidence="2 7" id="KW-0378">Hydrolase</keyword>
<keyword evidence="5 7" id="KW-0326">Glycosidase</keyword>
<comment type="caution">
    <text evidence="10">The sequence shown here is derived from an EMBL/GenBank/DDBJ whole genome shotgun (WGS) entry which is preliminary data.</text>
</comment>
<evidence type="ECO:0000259" key="9">
    <source>
        <dbReference type="Pfam" id="PF00150"/>
    </source>
</evidence>
<dbReference type="GO" id="GO:0008422">
    <property type="term" value="F:beta-glucosidase activity"/>
    <property type="evidence" value="ECO:0007669"/>
    <property type="project" value="TreeGrafter"/>
</dbReference>
<keyword evidence="4" id="KW-0119">Carbohydrate metabolism</keyword>
<evidence type="ECO:0000256" key="2">
    <source>
        <dbReference type="ARBA" id="ARBA00022801"/>
    </source>
</evidence>
<keyword evidence="3" id="KW-0136">Cellulose degradation</keyword>
<dbReference type="PANTHER" id="PTHR31297:SF41">
    <property type="entry name" value="ENDOGLUCANASE, PUTATIVE (AFU_ORTHOLOGUE AFUA_5G01830)-RELATED"/>
    <property type="match status" value="1"/>
</dbReference>
<sequence>MKRRWIAFMMLVFILTSCTAAVSAADPWDGLVETSVLKSVTDTSGRTDSNGKFDGYIQSVEDTELLAGDYIKVTYTVTGTVDADTKIFNIQPYNTAWSGWNNNYITIGSSTLENGVYTAYVSIADVKNSLSDGTLRGINISFMPNSGYEAEITGYYYLAPEPEEMTDRKRLKMSIDYCRALDPSKYQPASWQTFLTAVETAESVYGGSATNAQLQTARANLEKAKANLLFADSTGQSEPMDFRVLGGDETVYEMGVGWNLGNTMDGHTGFHPSETAWQSVVTTKEIIKSVHDAGFNTVRIPVTWGDMIDDRNGYAINDAWLSRVQDIVDYCTELDMYAIINIHHDGAEQTGWLRVAADDIDSVYEKFECVWRNIAERFKDYDEHLIFESANELTCMEGDDKNSSEAIAKDTPVIMNLNQIFVNTVRSTGSNNTRRWLAVVSHYANGGTQSGFSLPSDSYNSDNRIMFASHIYKHSTKTTWTYDQVYEVVDNIKKMLNKHDVPIILGEYGNRNYKNTANPSGFNDLDRAWFDEIVVRACQVGGVVPCVWDQGWFDLSEDSDKTYAVWDREGKKPIFKTITDAMMRGMYLLP</sequence>
<feature type="domain" description="Glycoside hydrolase family 5" evidence="9">
    <location>
        <begin position="269"/>
        <end position="549"/>
    </location>
</feature>
<evidence type="ECO:0000313" key="11">
    <source>
        <dbReference type="Proteomes" id="UP000824162"/>
    </source>
</evidence>
<keyword evidence="8" id="KW-0732">Signal</keyword>
<reference evidence="10" key="2">
    <citation type="submission" date="2021-04" db="EMBL/GenBank/DDBJ databases">
        <authorList>
            <person name="Gilroy R."/>
        </authorList>
    </citation>
    <scope>NUCLEOTIDE SEQUENCE</scope>
    <source>
        <strain evidence="10">5790</strain>
    </source>
</reference>
<dbReference type="EMBL" id="DXIJ01000044">
    <property type="protein sequence ID" value="HIV85614.1"/>
    <property type="molecule type" value="Genomic_DNA"/>
</dbReference>
<evidence type="ECO:0000256" key="6">
    <source>
        <dbReference type="ARBA" id="ARBA00023326"/>
    </source>
</evidence>
<dbReference type="Pfam" id="PF00150">
    <property type="entry name" value="Cellulase"/>
    <property type="match status" value="1"/>
</dbReference>
<feature type="chain" id="PRO_5038843755" evidence="8">
    <location>
        <begin position="21"/>
        <end position="590"/>
    </location>
</feature>
<keyword evidence="6" id="KW-0624">Polysaccharide degradation</keyword>
<evidence type="ECO:0000256" key="3">
    <source>
        <dbReference type="ARBA" id="ARBA00023001"/>
    </source>
</evidence>
<feature type="signal peptide" evidence="8">
    <location>
        <begin position="1"/>
        <end position="20"/>
    </location>
</feature>
<evidence type="ECO:0000256" key="1">
    <source>
        <dbReference type="ARBA" id="ARBA00005641"/>
    </source>
</evidence>
<dbReference type="AlphaFoldDB" id="A0A9D1PPK0"/>
<dbReference type="GO" id="GO:0005576">
    <property type="term" value="C:extracellular region"/>
    <property type="evidence" value="ECO:0007669"/>
    <property type="project" value="TreeGrafter"/>
</dbReference>
<evidence type="ECO:0000256" key="7">
    <source>
        <dbReference type="RuleBase" id="RU361153"/>
    </source>
</evidence>
<dbReference type="Proteomes" id="UP000824162">
    <property type="component" value="Unassembled WGS sequence"/>
</dbReference>
<feature type="non-terminal residue" evidence="10">
    <location>
        <position position="590"/>
    </location>
</feature>
<gene>
    <name evidence="10" type="ORF">H9900_02255</name>
</gene>
<evidence type="ECO:0000256" key="4">
    <source>
        <dbReference type="ARBA" id="ARBA00023277"/>
    </source>
</evidence>
<dbReference type="InterPro" id="IPR050386">
    <property type="entry name" value="Glycosyl_hydrolase_5"/>
</dbReference>
<evidence type="ECO:0000256" key="8">
    <source>
        <dbReference type="SAM" id="SignalP"/>
    </source>
</evidence>
<accession>A0A9D1PPK0</accession>
<dbReference type="PANTHER" id="PTHR31297">
    <property type="entry name" value="GLUCAN ENDO-1,6-BETA-GLUCOSIDASE B"/>
    <property type="match status" value="1"/>
</dbReference>
<organism evidence="10 11">
    <name type="scientific">Candidatus Monoglobus merdigallinarum</name>
    <dbReference type="NCBI Taxonomy" id="2838698"/>
    <lineage>
        <taxon>Bacteria</taxon>
        <taxon>Bacillati</taxon>
        <taxon>Bacillota</taxon>
        <taxon>Clostridia</taxon>
        <taxon>Monoglobales</taxon>
        <taxon>Monoglobaceae</taxon>
        <taxon>Monoglobus</taxon>
    </lineage>
</organism>
<protein>
    <submittedName>
        <fullName evidence="10">Glycoside hydrolase family 5 protein</fullName>
    </submittedName>
</protein>